<dbReference type="Proteomes" id="UP000623681">
    <property type="component" value="Unassembled WGS sequence"/>
</dbReference>
<evidence type="ECO:0000313" key="3">
    <source>
        <dbReference type="Proteomes" id="UP000623681"/>
    </source>
</evidence>
<comment type="caution">
    <text evidence="2">The sequence shown here is derived from an EMBL/GenBank/DDBJ whole genome shotgun (WGS) entry which is preliminary data.</text>
</comment>
<keyword evidence="1" id="KW-0472">Membrane</keyword>
<keyword evidence="3" id="KW-1185">Reference proteome</keyword>
<organism evidence="2 3">
    <name type="scientific">Clostridium paridis</name>
    <dbReference type="NCBI Taxonomy" id="2803863"/>
    <lineage>
        <taxon>Bacteria</taxon>
        <taxon>Bacillati</taxon>
        <taxon>Bacillota</taxon>
        <taxon>Clostridia</taxon>
        <taxon>Eubacteriales</taxon>
        <taxon>Clostridiaceae</taxon>
        <taxon>Clostridium</taxon>
    </lineage>
</organism>
<evidence type="ECO:0000256" key="1">
    <source>
        <dbReference type="SAM" id="Phobius"/>
    </source>
</evidence>
<reference evidence="2" key="1">
    <citation type="submission" date="2021-01" db="EMBL/GenBank/DDBJ databases">
        <title>Genome public.</title>
        <authorList>
            <person name="Liu C."/>
            <person name="Sun Q."/>
        </authorList>
    </citation>
    <scope>NUCLEOTIDE SEQUENCE</scope>
    <source>
        <strain evidence="2">YIM B02565</strain>
    </source>
</reference>
<dbReference type="AlphaFoldDB" id="A0A937FJS5"/>
<accession>A0A937FJS5</accession>
<proteinExistence type="predicted"/>
<feature type="transmembrane region" description="Helical" evidence="1">
    <location>
        <begin position="6"/>
        <end position="28"/>
    </location>
</feature>
<protein>
    <submittedName>
        <fullName evidence="2">DUF3949 domain-containing protein</fullName>
    </submittedName>
</protein>
<evidence type="ECO:0000313" key="2">
    <source>
        <dbReference type="EMBL" id="MBL4933663.1"/>
    </source>
</evidence>
<sequence length="85" mass="10101">MSPVFVYILIGIFALYLILMIPLQYHYLVSLYEKELRAGSQAKLYDEMSFEELNIHANTQSIHIIPNFIAYIIFKFKYKNKHPMI</sequence>
<dbReference type="InterPro" id="IPR025032">
    <property type="entry name" value="DUF3949"/>
</dbReference>
<keyword evidence="1" id="KW-1133">Transmembrane helix</keyword>
<dbReference type="EMBL" id="JAESWA010000027">
    <property type="protein sequence ID" value="MBL4933663.1"/>
    <property type="molecule type" value="Genomic_DNA"/>
</dbReference>
<dbReference type="Pfam" id="PF13133">
    <property type="entry name" value="DUF3949"/>
    <property type="match status" value="1"/>
</dbReference>
<name>A0A937FJS5_9CLOT</name>
<gene>
    <name evidence="2" type="ORF">JK634_17920</name>
</gene>
<keyword evidence="1" id="KW-0812">Transmembrane</keyword>